<feature type="compositionally biased region" description="Basic and acidic residues" evidence="1">
    <location>
        <begin position="116"/>
        <end position="130"/>
    </location>
</feature>
<evidence type="ECO:0000313" key="2">
    <source>
        <dbReference type="EMBL" id="AEI12445.1"/>
    </source>
</evidence>
<proteinExistence type="predicted"/>
<dbReference type="AlphaFoldDB" id="F8A7P3"/>
<feature type="compositionally biased region" description="Basic residues" evidence="1">
    <location>
        <begin position="100"/>
        <end position="114"/>
    </location>
</feature>
<dbReference type="Proteomes" id="UP000000485">
    <property type="component" value="Chromosome"/>
</dbReference>
<protein>
    <submittedName>
        <fullName evidence="2">Proteophosphoglycan ppg4</fullName>
    </submittedName>
</protein>
<dbReference type="EMBL" id="CP002665">
    <property type="protein sequence ID" value="AEI12445.1"/>
    <property type="molecule type" value="Genomic_DNA"/>
</dbReference>
<evidence type="ECO:0000313" key="3">
    <source>
        <dbReference type="Proteomes" id="UP000000485"/>
    </source>
</evidence>
<reference evidence="3" key="1">
    <citation type="submission" date="2011-04" db="EMBL/GenBank/DDBJ databases">
        <title>Complete sequence of Cellvibrio gilvus ATCC 13127.</title>
        <authorList>
            <person name="Lucas S."/>
            <person name="Han J."/>
            <person name="Lapidus A."/>
            <person name="Cheng J.-F."/>
            <person name="Goodwin L."/>
            <person name="Pitluck S."/>
            <person name="Peters L."/>
            <person name="Munk A."/>
            <person name="Detter J.C."/>
            <person name="Han C."/>
            <person name="Tapia R."/>
            <person name="Land M."/>
            <person name="Hauser L."/>
            <person name="Kyrpides N."/>
            <person name="Ivanova N."/>
            <person name="Ovchinnikova G."/>
            <person name="Pagani I."/>
            <person name="Mead D."/>
            <person name="Brumm P."/>
            <person name="Woyke T."/>
        </authorList>
    </citation>
    <scope>NUCLEOTIDE SEQUENCE [LARGE SCALE GENOMIC DNA]</scope>
    <source>
        <strain evidence="3">ATCC 13127 / NRRL B-14078</strain>
    </source>
</reference>
<feature type="compositionally biased region" description="Basic and acidic residues" evidence="1">
    <location>
        <begin position="227"/>
        <end position="236"/>
    </location>
</feature>
<feature type="compositionally biased region" description="Basic residues" evidence="1">
    <location>
        <begin position="60"/>
        <end position="83"/>
    </location>
</feature>
<organism evidence="2 3">
    <name type="scientific">Cellulomonas gilvus (strain ATCC 13127 / NRRL B-14078)</name>
    <name type="common">Cellvibrio gilvus</name>
    <dbReference type="NCBI Taxonomy" id="593907"/>
    <lineage>
        <taxon>Bacteria</taxon>
        <taxon>Bacillati</taxon>
        <taxon>Actinomycetota</taxon>
        <taxon>Actinomycetes</taxon>
        <taxon>Micrococcales</taxon>
        <taxon>Cellulomonadaceae</taxon>
        <taxon>Cellulomonas</taxon>
    </lineage>
</organism>
<keyword evidence="3" id="KW-1185">Reference proteome</keyword>
<gene>
    <name evidence="2" type="ordered locus">Celgi_1943</name>
</gene>
<feature type="region of interest" description="Disordered" evidence="1">
    <location>
        <begin position="1"/>
        <end position="181"/>
    </location>
</feature>
<accession>F8A7P3</accession>
<name>F8A7P3_CELGA</name>
<feature type="compositionally biased region" description="Basic residues" evidence="1">
    <location>
        <begin position="237"/>
        <end position="246"/>
    </location>
</feature>
<dbReference type="KEGG" id="cga:Celgi_1943"/>
<feature type="region of interest" description="Disordered" evidence="1">
    <location>
        <begin position="213"/>
        <end position="262"/>
    </location>
</feature>
<feature type="compositionally biased region" description="Basic residues" evidence="1">
    <location>
        <begin position="13"/>
        <end position="33"/>
    </location>
</feature>
<sequence>MLRAHHETQAARHALRRTTHVRRHEIPHARCRHHAEDATPQQSHPARRPTNRCDPGTGAPHRRDRHRAAVPGTTRRHRRRRPWRQSLDPTRRAPTTRPANRSRAHRTARPRARSTHPGDRPSRPHHDARGSCRAHPQAASHRTGPCRGDHPTRPGPRRVRRTDHRPRNARRRRTHHARPVHALRVRPCRRCSSRALLASTLIVSSGRHRLARCGTRSTEAGTRRARNREATGEPRHRSGHRRRQAQKRPETEQATPRWGGLF</sequence>
<feature type="compositionally biased region" description="Basic residues" evidence="1">
    <location>
        <begin position="155"/>
        <end position="181"/>
    </location>
</feature>
<feature type="compositionally biased region" description="Basic and acidic residues" evidence="1">
    <location>
        <begin position="1"/>
        <end position="10"/>
    </location>
</feature>
<evidence type="ECO:0000256" key="1">
    <source>
        <dbReference type="SAM" id="MobiDB-lite"/>
    </source>
</evidence>
<dbReference type="HOGENOM" id="CLU_1060475_0_0_11"/>